<dbReference type="RefSeq" id="WP_136432400.1">
    <property type="nucleotide sequence ID" value="NZ_JBHSNS010000003.1"/>
</dbReference>
<keyword evidence="2" id="KW-0175">Coiled coil</keyword>
<sequence>MTGAHSGGPTGRRSSRSLAWRVGTPVVALLSGALMAVSATNSDGADLRPGRYTDLATLVEGEAASYEEIEERYKELAAEVDRLGGDVSDEGVDRARGEVAELSDPAGLTPRKGPGVRITLFDSPAELLQEAVEHNKDLDGDEEPINLQRFVVHQQDIQAVVNALWTGGATAVTIEGQRVISTTGIKCEGPVVQLQGVPYPQPYEIEAVGDQTALMAALQADSLVSGYRNDAADPTYAIGWTMELQDEIDAPAYDGVVDVQYAEPLR</sequence>
<protein>
    <submittedName>
        <fullName evidence="3">DUF881 domain-containing protein</fullName>
    </submittedName>
</protein>
<evidence type="ECO:0000256" key="2">
    <source>
        <dbReference type="SAM" id="Coils"/>
    </source>
</evidence>
<dbReference type="PANTHER" id="PTHR37313:SF4">
    <property type="entry name" value="CONSERVED MEMBRANE PROTEIN-RELATED"/>
    <property type="match status" value="1"/>
</dbReference>
<dbReference type="EMBL" id="JBHSNS010000003">
    <property type="protein sequence ID" value="MFC5729304.1"/>
    <property type="molecule type" value="Genomic_DNA"/>
</dbReference>
<evidence type="ECO:0000313" key="4">
    <source>
        <dbReference type="Proteomes" id="UP001596072"/>
    </source>
</evidence>
<reference evidence="4" key="1">
    <citation type="journal article" date="2019" name="Int. J. Syst. Evol. Microbiol.">
        <title>The Global Catalogue of Microorganisms (GCM) 10K type strain sequencing project: providing services to taxonomists for standard genome sequencing and annotation.</title>
        <authorList>
            <consortium name="The Broad Institute Genomics Platform"/>
            <consortium name="The Broad Institute Genome Sequencing Center for Infectious Disease"/>
            <person name="Wu L."/>
            <person name="Ma J."/>
        </authorList>
    </citation>
    <scope>NUCLEOTIDE SEQUENCE [LARGE SCALE GENOMIC DNA]</scope>
    <source>
        <strain evidence="4">YIM 94188</strain>
    </source>
</reference>
<evidence type="ECO:0000256" key="1">
    <source>
        <dbReference type="ARBA" id="ARBA00009108"/>
    </source>
</evidence>
<dbReference type="PANTHER" id="PTHR37313">
    <property type="entry name" value="UPF0749 PROTEIN RV1825"/>
    <property type="match status" value="1"/>
</dbReference>
<feature type="coiled-coil region" evidence="2">
    <location>
        <begin position="59"/>
        <end position="86"/>
    </location>
</feature>
<comment type="similarity">
    <text evidence="1">Belongs to the UPF0749 family.</text>
</comment>
<evidence type="ECO:0000313" key="3">
    <source>
        <dbReference type="EMBL" id="MFC5729304.1"/>
    </source>
</evidence>
<organism evidence="3 4">
    <name type="scientific">Nocardioides vastitatis</name>
    <dbReference type="NCBI Taxonomy" id="2568655"/>
    <lineage>
        <taxon>Bacteria</taxon>
        <taxon>Bacillati</taxon>
        <taxon>Actinomycetota</taxon>
        <taxon>Actinomycetes</taxon>
        <taxon>Propionibacteriales</taxon>
        <taxon>Nocardioidaceae</taxon>
        <taxon>Nocardioides</taxon>
    </lineage>
</organism>
<comment type="caution">
    <text evidence="3">The sequence shown here is derived from an EMBL/GenBank/DDBJ whole genome shotgun (WGS) entry which is preliminary data.</text>
</comment>
<name>A0ABW0ZI53_9ACTN</name>
<dbReference type="Pfam" id="PF05949">
    <property type="entry name" value="DUF881"/>
    <property type="match status" value="1"/>
</dbReference>
<dbReference type="Proteomes" id="UP001596072">
    <property type="component" value="Unassembled WGS sequence"/>
</dbReference>
<dbReference type="Gene3D" id="3.30.70.1880">
    <property type="entry name" value="Protein of unknown function DUF881"/>
    <property type="match status" value="1"/>
</dbReference>
<dbReference type="InterPro" id="IPR010273">
    <property type="entry name" value="DUF881"/>
</dbReference>
<proteinExistence type="inferred from homology"/>
<gene>
    <name evidence="3" type="ORF">ACFPQB_10270</name>
</gene>
<keyword evidence="4" id="KW-1185">Reference proteome</keyword>
<accession>A0ABW0ZI53</accession>